<dbReference type="EMBL" id="AVOT02015241">
    <property type="protein sequence ID" value="MBW0499380.1"/>
    <property type="molecule type" value="Genomic_DNA"/>
</dbReference>
<accession>A0A9Q3DAY7</accession>
<feature type="compositionally biased region" description="Low complexity" evidence="1">
    <location>
        <begin position="19"/>
        <end position="31"/>
    </location>
</feature>
<name>A0A9Q3DAY7_9BASI</name>
<comment type="caution">
    <text evidence="2">The sequence shown here is derived from an EMBL/GenBank/DDBJ whole genome shotgun (WGS) entry which is preliminary data.</text>
</comment>
<evidence type="ECO:0000313" key="2">
    <source>
        <dbReference type="EMBL" id="MBW0499380.1"/>
    </source>
</evidence>
<protein>
    <submittedName>
        <fullName evidence="2">Uncharacterized protein</fullName>
    </submittedName>
</protein>
<gene>
    <name evidence="2" type="ORF">O181_039095</name>
</gene>
<feature type="compositionally biased region" description="Polar residues" evidence="1">
    <location>
        <begin position="71"/>
        <end position="98"/>
    </location>
</feature>
<keyword evidence="3" id="KW-1185">Reference proteome</keyword>
<evidence type="ECO:0000313" key="3">
    <source>
        <dbReference type="Proteomes" id="UP000765509"/>
    </source>
</evidence>
<dbReference type="AlphaFoldDB" id="A0A9Q3DAY7"/>
<feature type="region of interest" description="Disordered" evidence="1">
    <location>
        <begin position="19"/>
        <end position="99"/>
    </location>
</feature>
<reference evidence="2" key="1">
    <citation type="submission" date="2021-03" db="EMBL/GenBank/DDBJ databases">
        <title>Draft genome sequence of rust myrtle Austropuccinia psidii MF-1, a brazilian biotype.</title>
        <authorList>
            <person name="Quecine M.C."/>
            <person name="Pachon D.M.R."/>
            <person name="Bonatelli M.L."/>
            <person name="Correr F.H."/>
            <person name="Franceschini L.M."/>
            <person name="Leite T.F."/>
            <person name="Margarido G.R.A."/>
            <person name="Almeida C.A."/>
            <person name="Ferrarezi J.A."/>
            <person name="Labate C.A."/>
        </authorList>
    </citation>
    <scope>NUCLEOTIDE SEQUENCE</scope>
    <source>
        <strain evidence="2">MF-1</strain>
    </source>
</reference>
<organism evidence="2 3">
    <name type="scientific">Austropuccinia psidii MF-1</name>
    <dbReference type="NCBI Taxonomy" id="1389203"/>
    <lineage>
        <taxon>Eukaryota</taxon>
        <taxon>Fungi</taxon>
        <taxon>Dikarya</taxon>
        <taxon>Basidiomycota</taxon>
        <taxon>Pucciniomycotina</taxon>
        <taxon>Pucciniomycetes</taxon>
        <taxon>Pucciniales</taxon>
        <taxon>Sphaerophragmiaceae</taxon>
        <taxon>Austropuccinia</taxon>
    </lineage>
</organism>
<evidence type="ECO:0000256" key="1">
    <source>
        <dbReference type="SAM" id="MobiDB-lite"/>
    </source>
</evidence>
<sequence length="163" mass="18080">MDADAEVIDELDHEEVEVVLNSSGNQSSTSPSQPPGKRFQSQIIPSTPRNFQPVLSSIPSSIPLPSPSPSTARPSLVSTVRPSPMVPSQQLQPVASSSRRIEDLSPLPFPSAQVFQKKEHWPIWVTREDPNMENECQDSVARLFRREVIMYANYRTIPGTASE</sequence>
<feature type="compositionally biased region" description="Polar residues" evidence="1">
    <location>
        <begin position="39"/>
        <end position="54"/>
    </location>
</feature>
<dbReference type="Proteomes" id="UP000765509">
    <property type="component" value="Unassembled WGS sequence"/>
</dbReference>
<proteinExistence type="predicted"/>